<protein>
    <submittedName>
        <fullName evidence="3">Ovule protein</fullName>
    </submittedName>
</protein>
<evidence type="ECO:0000313" key="3">
    <source>
        <dbReference type="WBParaSite" id="TCLT_0000980201-mRNA-1"/>
    </source>
</evidence>
<dbReference type="SUPFAM" id="SSF141739">
    <property type="entry name" value="MFPT repeat-like"/>
    <property type="match status" value="1"/>
</dbReference>
<sequence>MYVVLWYKHIKPIHGRTWNNVASSNASSHESKQITGAKDLGRQIQMHPTPSRYESNSLDFSLTYLQTITENMFQADIRNERATVSYRGEKNGYAGPAVHTCMIYVEKQSLMVPR</sequence>
<dbReference type="PANTHER" id="PTHR31578">
    <property type="entry name" value="PROTEIN CBG21223-RELATED"/>
    <property type="match status" value="1"/>
</dbReference>
<reference evidence="3" key="1">
    <citation type="submission" date="2017-02" db="UniProtKB">
        <authorList>
            <consortium name="WormBaseParasite"/>
        </authorList>
    </citation>
    <scope>IDENTIFICATION</scope>
</reference>
<dbReference type="InterPro" id="IPR021010">
    <property type="entry name" value="Cytosolic_motility_protein"/>
</dbReference>
<accession>A0A0N5D9I8</accession>
<proteinExistence type="predicted"/>
<dbReference type="AlphaFoldDB" id="A0A0N5D9I8"/>
<dbReference type="Proteomes" id="UP000276776">
    <property type="component" value="Unassembled WGS sequence"/>
</dbReference>
<evidence type="ECO:0000313" key="1">
    <source>
        <dbReference type="EMBL" id="VDN07453.1"/>
    </source>
</evidence>
<dbReference type="WBParaSite" id="TCLT_0000980201-mRNA-1">
    <property type="protein sequence ID" value="TCLT_0000980201-mRNA-1"/>
    <property type="gene ID" value="TCLT_0000980201"/>
</dbReference>
<reference evidence="1 2" key="2">
    <citation type="submission" date="2018-11" db="EMBL/GenBank/DDBJ databases">
        <authorList>
            <consortium name="Pathogen Informatics"/>
        </authorList>
    </citation>
    <scope>NUCLEOTIDE SEQUENCE [LARGE SCALE GENOMIC DNA]</scope>
</reference>
<evidence type="ECO:0000313" key="2">
    <source>
        <dbReference type="Proteomes" id="UP000276776"/>
    </source>
</evidence>
<keyword evidence="2" id="KW-1185">Reference proteome</keyword>
<dbReference type="EMBL" id="UYYF01004881">
    <property type="protein sequence ID" value="VDN07453.1"/>
    <property type="molecule type" value="Genomic_DNA"/>
</dbReference>
<dbReference type="PANTHER" id="PTHR31578:SF3">
    <property type="entry name" value="NEMATODE SPECIFIC PEPTIDE FAMILY"/>
    <property type="match status" value="1"/>
</dbReference>
<gene>
    <name evidence="1" type="ORF">TCLT_LOCUS9791</name>
</gene>
<dbReference type="Pfam" id="PF12150">
    <property type="entry name" value="MFP2b"/>
    <property type="match status" value="1"/>
</dbReference>
<organism evidence="3">
    <name type="scientific">Thelazia callipaeda</name>
    <name type="common">Oriental eyeworm</name>
    <name type="synonym">Parasitic nematode</name>
    <dbReference type="NCBI Taxonomy" id="103827"/>
    <lineage>
        <taxon>Eukaryota</taxon>
        <taxon>Metazoa</taxon>
        <taxon>Ecdysozoa</taxon>
        <taxon>Nematoda</taxon>
        <taxon>Chromadorea</taxon>
        <taxon>Rhabditida</taxon>
        <taxon>Spirurina</taxon>
        <taxon>Spiruromorpha</taxon>
        <taxon>Thelazioidea</taxon>
        <taxon>Thelaziidae</taxon>
        <taxon>Thelazia</taxon>
    </lineage>
</organism>
<name>A0A0N5D9I8_THECL</name>